<protein>
    <recommendedName>
        <fullName evidence="12">Regulatory protein E2</fullName>
    </recommendedName>
</protein>
<keyword evidence="5 12" id="KW-0597">Phosphoprotein</keyword>
<evidence type="ECO:0000256" key="3">
    <source>
        <dbReference type="ARBA" id="ARBA00022491"/>
    </source>
</evidence>
<keyword evidence="6 12" id="KW-1048">Host nucleus</keyword>
<feature type="domain" description="Papillomavirus E2 N-terminal" evidence="14">
    <location>
        <begin position="2"/>
        <end position="198"/>
    </location>
</feature>
<evidence type="ECO:0000256" key="7">
    <source>
        <dbReference type="ARBA" id="ARBA00022705"/>
    </source>
</evidence>
<evidence type="ECO:0000256" key="11">
    <source>
        <dbReference type="ARBA" id="ARBA00023163"/>
    </source>
</evidence>
<evidence type="ECO:0000256" key="8">
    <source>
        <dbReference type="ARBA" id="ARBA00023015"/>
    </source>
</evidence>
<comment type="caution">
    <text evidence="12">Lacks conserved residue(s) required for the propagation of feature annotation.</text>
</comment>
<sequence length="394" mass="43409">MMEALCSRLDALQETQMELIERDDGNLNSVLKYLECLRKEAMLLCAANQRGHKRVGFTLVPPKQACESTAKQCIKMHLAVSSLLSSNFADEQWFLSQVSHELYTTPPENTFKKQGQTVTVIFDNDKDNCMEYTCWTKIYCEVHDGGWGCFTGVVCHEGLYVDVEGERRFYADFKREAVKYGTGEQWSVFYNGKCITDCALVSSTSATNSSLGYPTLPTSSGLPEQQAAGLQGQPREKVLGPPPSPPPSPPPAPPAPGPPTPPPAPRPERDRQQTGSTGARKRKATAGSGDSCRGSSNCDSHCDAFKRLRTDFGIPCVLIAGGANQVKCLRHKLKVQFPGLYHTCSTTWSWVGDKTTHPNHRICVSFKNEGDRDWFLKVVPLPTSVKVGLAMLPF</sequence>
<keyword evidence="11 12" id="KW-0804">Transcription</keyword>
<dbReference type="GO" id="GO:0039693">
    <property type="term" value="P:viral DNA genome replication"/>
    <property type="evidence" value="ECO:0007669"/>
    <property type="project" value="UniProtKB-UniRule"/>
</dbReference>
<dbReference type="GO" id="GO:0003677">
    <property type="term" value="F:DNA binding"/>
    <property type="evidence" value="ECO:0007669"/>
    <property type="project" value="UniProtKB-UniRule"/>
</dbReference>
<dbReference type="Proteomes" id="UP000124242">
    <property type="component" value="Segment"/>
</dbReference>
<proteinExistence type="inferred from homology"/>
<dbReference type="GO" id="GO:0006275">
    <property type="term" value="P:regulation of DNA replication"/>
    <property type="evidence" value="ECO:0007669"/>
    <property type="project" value="UniProtKB-UniRule"/>
</dbReference>
<comment type="similarity">
    <text evidence="12">Belongs to the papillomaviridae E2 protein family.</text>
</comment>
<dbReference type="InterPro" id="IPR035975">
    <property type="entry name" value="E2/EBNA1_C_sf"/>
</dbReference>
<dbReference type="GO" id="GO:0003700">
    <property type="term" value="F:DNA-binding transcription factor activity"/>
    <property type="evidence" value="ECO:0007669"/>
    <property type="project" value="UniProtKB-UniRule"/>
</dbReference>
<keyword evidence="4 12" id="KW-0244">Early protein</keyword>
<keyword evidence="7 12" id="KW-0235">DNA replication</keyword>
<evidence type="ECO:0000256" key="10">
    <source>
        <dbReference type="ARBA" id="ARBA00023159"/>
    </source>
</evidence>
<dbReference type="InterPro" id="IPR000427">
    <property type="entry name" value="Papillomavirus_E2_C"/>
</dbReference>
<dbReference type="Gene3D" id="2.170.200.10">
    <property type="entry name" value="Papillomavirus E2 early protein domain"/>
    <property type="match status" value="1"/>
</dbReference>
<feature type="compositionally biased region" description="Polar residues" evidence="13">
    <location>
        <begin position="209"/>
        <end position="223"/>
    </location>
</feature>
<name>H6UYN4_9PAPI</name>
<dbReference type="EMBL" id="JN709469">
    <property type="protein sequence ID" value="AFA26569.1"/>
    <property type="molecule type" value="Genomic_DNA"/>
</dbReference>
<dbReference type="Pfam" id="PF00511">
    <property type="entry name" value="PPV_E2_C"/>
    <property type="match status" value="1"/>
</dbReference>
<feature type="domain" description="Papillomavirus E2 C-terminal" evidence="15">
    <location>
        <begin position="315"/>
        <end position="388"/>
    </location>
</feature>
<evidence type="ECO:0000256" key="2">
    <source>
        <dbReference type="ARBA" id="ARBA00007794"/>
    </source>
</evidence>
<dbReference type="InterPro" id="IPR033668">
    <property type="entry name" value="Reg_prot_E2"/>
</dbReference>
<dbReference type="InterPro" id="IPR036050">
    <property type="entry name" value="Regulatory_protein_E2_N"/>
</dbReference>
<evidence type="ECO:0000259" key="15">
    <source>
        <dbReference type="Pfam" id="PF00511"/>
    </source>
</evidence>
<dbReference type="InterPro" id="IPR012677">
    <property type="entry name" value="Nucleotide-bd_a/b_plait_sf"/>
</dbReference>
<comment type="subcellular location">
    <subcellularLocation>
        <location evidence="1 12">Host nucleus</location>
    </subcellularLocation>
</comment>
<dbReference type="GO" id="GO:0000166">
    <property type="term" value="F:nucleotide binding"/>
    <property type="evidence" value="ECO:0007669"/>
    <property type="project" value="UniProtKB-UniRule"/>
</dbReference>
<keyword evidence="8 12" id="KW-0805">Transcription regulation</keyword>
<dbReference type="GO" id="GO:0042025">
    <property type="term" value="C:host cell nucleus"/>
    <property type="evidence" value="ECO:0007669"/>
    <property type="project" value="UniProtKB-SubCell"/>
</dbReference>
<dbReference type="InterPro" id="IPR042504">
    <property type="entry name" value="Regulatory_protein_E2_N_2"/>
</dbReference>
<evidence type="ECO:0000313" key="17">
    <source>
        <dbReference type="Proteomes" id="UP000124242"/>
    </source>
</evidence>
<dbReference type="SUPFAM" id="SSF51332">
    <property type="entry name" value="E2 regulatory, transactivation domain"/>
    <property type="match status" value="1"/>
</dbReference>
<evidence type="ECO:0000256" key="6">
    <source>
        <dbReference type="ARBA" id="ARBA00022562"/>
    </source>
</evidence>
<comment type="similarity">
    <text evidence="2">Belongs to the papillomaviridae E8^E2C protein family.</text>
</comment>
<evidence type="ECO:0000256" key="5">
    <source>
        <dbReference type="ARBA" id="ARBA00022553"/>
    </source>
</evidence>
<keyword evidence="9 12" id="KW-0238">DNA-binding</keyword>
<dbReference type="Gene3D" id="1.10.287.30">
    <property type="entry name" value="E2 (early) protein, N terminal domain, subdomain 1"/>
    <property type="match status" value="1"/>
</dbReference>
<gene>
    <name evidence="12 16" type="primary">E2</name>
</gene>
<dbReference type="Pfam" id="PF00508">
    <property type="entry name" value="PPV_E2_N"/>
    <property type="match status" value="1"/>
</dbReference>
<keyword evidence="10 12" id="KW-0010">Activator</keyword>
<reference evidence="16 17" key="1">
    <citation type="journal article" date="2012" name="Virology">
        <title>Evidence of recombination and positive selection in cetacean papillomaviruses.</title>
        <authorList>
            <person name="Robles-Sikisaka R."/>
            <person name="Rivera R."/>
            <person name="Nollens H.H."/>
            <person name="St Leger J."/>
            <person name="Durden W.N."/>
            <person name="Stolen M."/>
            <person name="Burchell J."/>
            <person name="Wellehan J.F.Jr."/>
        </authorList>
    </citation>
    <scope>NUCLEOTIDE SEQUENCE [LARGE SCALE GENOMIC DNA]</scope>
    <source>
        <strain evidence="16">Tt08-09-4</strain>
    </source>
</reference>
<dbReference type="InterPro" id="IPR001866">
    <property type="entry name" value="PPV_E2_N"/>
</dbReference>
<evidence type="ECO:0000256" key="9">
    <source>
        <dbReference type="ARBA" id="ARBA00023125"/>
    </source>
</evidence>
<evidence type="ECO:0000313" key="16">
    <source>
        <dbReference type="EMBL" id="AFA26569.1"/>
    </source>
</evidence>
<dbReference type="GO" id="GO:0006351">
    <property type="term" value="P:DNA-templated transcription"/>
    <property type="evidence" value="ECO:0007669"/>
    <property type="project" value="UniProtKB-UniRule"/>
</dbReference>
<dbReference type="SUPFAM" id="SSF54957">
    <property type="entry name" value="Viral DNA-binding domain"/>
    <property type="match status" value="1"/>
</dbReference>
<feature type="region of interest" description="Disordered" evidence="13">
    <location>
        <begin position="209"/>
        <end position="297"/>
    </location>
</feature>
<keyword evidence="3 12" id="KW-0678">Repressor</keyword>
<evidence type="ECO:0000256" key="13">
    <source>
        <dbReference type="SAM" id="MobiDB-lite"/>
    </source>
</evidence>
<evidence type="ECO:0000256" key="1">
    <source>
        <dbReference type="ARBA" id="ARBA00004147"/>
    </source>
</evidence>
<dbReference type="GO" id="GO:0006260">
    <property type="term" value="P:DNA replication"/>
    <property type="evidence" value="ECO:0007669"/>
    <property type="project" value="UniProtKB-KW"/>
</dbReference>
<evidence type="ECO:0000259" key="14">
    <source>
        <dbReference type="Pfam" id="PF00508"/>
    </source>
</evidence>
<dbReference type="HAMAP" id="MF_04001">
    <property type="entry name" value="PPV_E2"/>
    <property type="match status" value="1"/>
</dbReference>
<comment type="function">
    <text evidence="12">Plays a role in the initiation of viral DNA replication. A dimer of E2 interacts with a dimer of E1 in order to improve specificity of E1 DNA binding activity. Once the complex recognizes and binds DNA at specific sites, the E2 dimer is removed from DNA. E2 also regulates viral transcription through binding to the E2RE response element (5'-ACCNNNNNNGGT-3') present in multiple copies in the regulatory regions of the viral genome. Activates or represses transcription depending on E2RE's position with regards to proximal promoter elements including the TATA-box. Repression occurs by sterically hindering the assembly of the transcription initiation complex.</text>
</comment>
<accession>H6UYN4</accession>
<comment type="PTM">
    <text evidence="12">Phosphorylated.</text>
</comment>
<feature type="compositionally biased region" description="Pro residues" evidence="13">
    <location>
        <begin position="240"/>
        <end position="265"/>
    </location>
</feature>
<dbReference type="Gene3D" id="3.30.70.330">
    <property type="match status" value="1"/>
</dbReference>
<organism evidence="16 17">
    <name type="scientific">Tursiops truncatus papillomavirus 4</name>
    <dbReference type="NCBI Taxonomy" id="1144380"/>
    <lineage>
        <taxon>Viruses</taxon>
        <taxon>Monodnaviria</taxon>
        <taxon>Shotokuvirae</taxon>
        <taxon>Cossaviricota</taxon>
        <taxon>Papovaviricetes</taxon>
        <taxon>Zurhausenvirales</taxon>
        <taxon>Papillomaviridae</taxon>
        <taxon>Firstpapillomavirinae</taxon>
        <taxon>Upsilonpapillomavirus</taxon>
        <taxon>Upsilonpapillomavirus 1</taxon>
    </lineage>
</organism>
<comment type="subunit">
    <text evidence="12">Binds DNA as homodimer. Interacts with protein E1; this interaction greatly increases E1 DNA-binding activity. Interacts with protein L1; this interaction enhances E2-dependent replication and transcription activation. Interacts with protein L2; this interaction inhibits E2 transcriptional activity but not DNA replication function E2. Interacts with protein E7; this interaction inhibits E7 oncogenic activity. Interacts with host TAF1; this interaction modulates E2-dependent transcriptional regulation. Interacts with host BRD4; this interaction mediates E2 transcriptional activation function. Additionally, the interaction with host BRD4 on mitotic chromosomes mediates tethering of the viral genome. Interacts with host TOPBP1; this interaction is required for optimal viral DNA replication.</text>
</comment>
<feature type="region of interest" description="DNA-binding domain" evidence="12">
    <location>
        <begin position="313"/>
        <end position="394"/>
    </location>
</feature>
<evidence type="ECO:0000256" key="4">
    <source>
        <dbReference type="ARBA" id="ARBA00022518"/>
    </source>
</evidence>
<dbReference type="InterPro" id="IPR042503">
    <property type="entry name" value="Regulatory_protein_E2_N_1"/>
</dbReference>
<evidence type="ECO:0000256" key="12">
    <source>
        <dbReference type="HAMAP-Rule" id="MF_04001"/>
    </source>
</evidence>